<keyword evidence="2" id="KW-0812">Transmembrane</keyword>
<comment type="caution">
    <text evidence="3">The sequence shown here is derived from an EMBL/GenBank/DDBJ whole genome shotgun (WGS) entry which is preliminary data.</text>
</comment>
<dbReference type="EMBL" id="PZQS01000001">
    <property type="protein sequence ID" value="PVD37908.1"/>
    <property type="molecule type" value="Genomic_DNA"/>
</dbReference>
<evidence type="ECO:0000313" key="4">
    <source>
        <dbReference type="Proteomes" id="UP000245119"/>
    </source>
</evidence>
<dbReference type="Gene3D" id="1.20.140.150">
    <property type="match status" value="1"/>
</dbReference>
<organism evidence="3 4">
    <name type="scientific">Pomacea canaliculata</name>
    <name type="common">Golden apple snail</name>
    <dbReference type="NCBI Taxonomy" id="400727"/>
    <lineage>
        <taxon>Eukaryota</taxon>
        <taxon>Metazoa</taxon>
        <taxon>Spiralia</taxon>
        <taxon>Lophotrochozoa</taxon>
        <taxon>Mollusca</taxon>
        <taxon>Gastropoda</taxon>
        <taxon>Caenogastropoda</taxon>
        <taxon>Architaenioglossa</taxon>
        <taxon>Ampullarioidea</taxon>
        <taxon>Ampullariidae</taxon>
        <taxon>Pomacea</taxon>
    </lineage>
</organism>
<name>A0A2T7PWX8_POMCA</name>
<feature type="region of interest" description="Disordered" evidence="1">
    <location>
        <begin position="1"/>
        <end position="81"/>
    </location>
</feature>
<keyword evidence="4" id="KW-1185">Reference proteome</keyword>
<keyword evidence="2" id="KW-0472">Membrane</keyword>
<sequence>MPLSDNDVSLHQKKCSLTSNAQFPTTTTTPPPPPHHPRSHTAARNDHPHRAGGVAASEEEEAAATPPRPGRRRREDARESQMVAPSGCSLYTLTGLSLLFGAVTVVTLALAVATDCWLFMSEPYQLTAQEMRELNITEPIQTDIVVHVRTGLWRVCTTNLMNGKVTTFGVRHTAVSDDAWRSALYSRGTRIYHVLPREHTFRMR</sequence>
<evidence type="ECO:0000256" key="1">
    <source>
        <dbReference type="SAM" id="MobiDB-lite"/>
    </source>
</evidence>
<keyword evidence="2" id="KW-1133">Transmembrane helix</keyword>
<protein>
    <submittedName>
        <fullName evidence="3">Uncharacterized protein</fullName>
    </submittedName>
</protein>
<proteinExistence type="predicted"/>
<dbReference type="AlphaFoldDB" id="A0A2T7PWX8"/>
<accession>A0A2T7PWX8</accession>
<evidence type="ECO:0000256" key="2">
    <source>
        <dbReference type="SAM" id="Phobius"/>
    </source>
</evidence>
<feature type="transmembrane region" description="Helical" evidence="2">
    <location>
        <begin position="90"/>
        <end position="113"/>
    </location>
</feature>
<dbReference type="OrthoDB" id="5917530at2759"/>
<gene>
    <name evidence="3" type="ORF">C0Q70_00510</name>
</gene>
<dbReference type="Proteomes" id="UP000245119">
    <property type="component" value="Linkage Group LG1"/>
</dbReference>
<evidence type="ECO:0000313" key="3">
    <source>
        <dbReference type="EMBL" id="PVD37908.1"/>
    </source>
</evidence>
<reference evidence="3 4" key="1">
    <citation type="submission" date="2018-04" db="EMBL/GenBank/DDBJ databases">
        <title>The genome of golden apple snail Pomacea canaliculata provides insight into stress tolerance and invasive adaptation.</title>
        <authorList>
            <person name="Liu C."/>
            <person name="Liu B."/>
            <person name="Ren Y."/>
            <person name="Zhang Y."/>
            <person name="Wang H."/>
            <person name="Li S."/>
            <person name="Jiang F."/>
            <person name="Yin L."/>
            <person name="Zhang G."/>
            <person name="Qian W."/>
            <person name="Fan W."/>
        </authorList>
    </citation>
    <scope>NUCLEOTIDE SEQUENCE [LARGE SCALE GENOMIC DNA]</scope>
    <source>
        <strain evidence="3">SZHN2017</strain>
        <tissue evidence="3">Muscle</tissue>
    </source>
</reference>